<reference evidence="1 2" key="1">
    <citation type="submission" date="2020-06" db="EMBL/GenBank/DDBJ databases">
        <authorList>
            <person name="Li R."/>
            <person name="Bekaert M."/>
        </authorList>
    </citation>
    <scope>NUCLEOTIDE SEQUENCE [LARGE SCALE GENOMIC DNA]</scope>
    <source>
        <strain evidence="2">wild</strain>
    </source>
</reference>
<organism evidence="1 2">
    <name type="scientific">Mytilus coruscus</name>
    <name type="common">Sea mussel</name>
    <dbReference type="NCBI Taxonomy" id="42192"/>
    <lineage>
        <taxon>Eukaryota</taxon>
        <taxon>Metazoa</taxon>
        <taxon>Spiralia</taxon>
        <taxon>Lophotrochozoa</taxon>
        <taxon>Mollusca</taxon>
        <taxon>Bivalvia</taxon>
        <taxon>Autobranchia</taxon>
        <taxon>Pteriomorphia</taxon>
        <taxon>Mytilida</taxon>
        <taxon>Mytiloidea</taxon>
        <taxon>Mytilidae</taxon>
        <taxon>Mytilinae</taxon>
        <taxon>Mytilus</taxon>
    </lineage>
</organism>
<dbReference type="Proteomes" id="UP000507470">
    <property type="component" value="Unassembled WGS sequence"/>
</dbReference>
<sequence length="185" mass="20901">MTLDLVVRVSATEDMNSYNELSNSYFRAHMRYLNQQQIQFIYNVVHQIKTNDKPSPLGGPREGNHTSKDIVLLKTQCIEEGNENHPHDTPHVFFSNKKVNEHNATIFQKIKSVKTTVKAKDRLVGNYKAEVSSKILESFQNNSKDVSQLSTILEVAEGLTYEMTLNLDCEDGLINGAACSVKKIK</sequence>
<dbReference type="AlphaFoldDB" id="A0A6J8APJ3"/>
<gene>
    <name evidence="1" type="ORF">MCOR_9930</name>
</gene>
<protein>
    <submittedName>
        <fullName evidence="1">Uncharacterized protein</fullName>
    </submittedName>
</protein>
<evidence type="ECO:0000313" key="1">
    <source>
        <dbReference type="EMBL" id="CAC5371490.1"/>
    </source>
</evidence>
<keyword evidence="2" id="KW-1185">Reference proteome</keyword>
<dbReference type="EMBL" id="CACVKT020001764">
    <property type="protein sequence ID" value="CAC5371490.1"/>
    <property type="molecule type" value="Genomic_DNA"/>
</dbReference>
<dbReference type="OrthoDB" id="5983684at2759"/>
<accession>A0A6J8APJ3</accession>
<name>A0A6J8APJ3_MYTCO</name>
<proteinExistence type="predicted"/>
<evidence type="ECO:0000313" key="2">
    <source>
        <dbReference type="Proteomes" id="UP000507470"/>
    </source>
</evidence>